<name>A0ABS9CQT8_9FIRM</name>
<evidence type="ECO:0008006" key="5">
    <source>
        <dbReference type="Google" id="ProtNLM"/>
    </source>
</evidence>
<evidence type="ECO:0000256" key="1">
    <source>
        <dbReference type="SAM" id="MobiDB-lite"/>
    </source>
</evidence>
<feature type="region of interest" description="Disordered" evidence="1">
    <location>
        <begin position="121"/>
        <end position="160"/>
    </location>
</feature>
<keyword evidence="4" id="KW-1185">Reference proteome</keyword>
<sequence>MARYTPKHAAPRHYRGKKPAVKPPRTPERVEDTLEITEELPTESFTTLPAAPSPDENALPAYTPQRIRVQEYEEELPVKQRRSPVVPIVIVLLLAAAGIIVYMLWSLGLFGGTGSYSIPGLTATATPDPTAEPTPTPDPTPSPTPSPTPEPTPPPIYDDGTEGYMSSDILIYNDKGFEMFYGSDDMAQTYAEMINAFADELSGIQVYNMVVPNHSEFGVPERVREYYGTTSQRQNIDVIYENLSDKVRKVDIYDTLNLHNNENIYLNTDTHWAPLGAYYAYTKFCEVADCETAALESFDKTSYDFTGYLAYATYEDCLFDQPDTLDLYDPTFSYDCEMSYDGLSYFEMSSINLHDESAGYSMYLSGDLGCVRVQNHDVQTGRRLVVVKDSYGNAFAPFLMASFDQVHVIDFRYFDASLPDYCAEQGITDVLFLNNVMSANTSTQHDSMWSLFNG</sequence>
<dbReference type="RefSeq" id="WP_235324161.1">
    <property type="nucleotide sequence ID" value="NZ_JAFBIT010000003.1"/>
</dbReference>
<evidence type="ECO:0000256" key="2">
    <source>
        <dbReference type="SAM" id="Phobius"/>
    </source>
</evidence>
<feature type="transmembrane region" description="Helical" evidence="2">
    <location>
        <begin position="85"/>
        <end position="105"/>
    </location>
</feature>
<keyword evidence="2" id="KW-1133">Transmembrane helix</keyword>
<keyword evidence="2" id="KW-0472">Membrane</keyword>
<comment type="caution">
    <text evidence="3">The sequence shown here is derived from an EMBL/GenBank/DDBJ whole genome shotgun (WGS) entry which is preliminary data.</text>
</comment>
<dbReference type="InterPro" id="IPR025945">
    <property type="entry name" value="DHHW"/>
</dbReference>
<feature type="compositionally biased region" description="Pro residues" evidence="1">
    <location>
        <begin position="130"/>
        <end position="156"/>
    </location>
</feature>
<feature type="region of interest" description="Disordered" evidence="1">
    <location>
        <begin position="1"/>
        <end position="58"/>
    </location>
</feature>
<dbReference type="EMBL" id="JAFBIT010000003">
    <property type="protein sequence ID" value="MCF2653140.1"/>
    <property type="molecule type" value="Genomic_DNA"/>
</dbReference>
<evidence type="ECO:0000313" key="3">
    <source>
        <dbReference type="EMBL" id="MCF2653140.1"/>
    </source>
</evidence>
<keyword evidence="2" id="KW-0812">Transmembrane</keyword>
<feature type="compositionally biased region" description="Basic residues" evidence="1">
    <location>
        <begin position="1"/>
        <end position="20"/>
    </location>
</feature>
<evidence type="ECO:0000313" key="4">
    <source>
        <dbReference type="Proteomes" id="UP001299220"/>
    </source>
</evidence>
<gene>
    <name evidence="3" type="ORF">JQM67_11065</name>
</gene>
<dbReference type="Pfam" id="PF14286">
    <property type="entry name" value="DHHW"/>
    <property type="match status" value="1"/>
</dbReference>
<dbReference type="Proteomes" id="UP001299220">
    <property type="component" value="Unassembled WGS sequence"/>
</dbReference>
<reference evidence="3 4" key="1">
    <citation type="submission" date="2020-12" db="EMBL/GenBank/DDBJ databases">
        <title>Whole genome sequences of gut porcine anaerobes.</title>
        <authorList>
            <person name="Kubasova T."/>
            <person name="Jahodarova E."/>
            <person name="Rychlik I."/>
        </authorList>
    </citation>
    <scope>NUCLEOTIDE SEQUENCE [LARGE SCALE GENOMIC DNA]</scope>
    <source>
        <strain evidence="3 4">An867</strain>
    </source>
</reference>
<protein>
    <recommendedName>
        <fullName evidence="5">AlgX/AlgJ SGNH hydrolase-like domain-containing protein</fullName>
    </recommendedName>
</protein>
<accession>A0ABS9CQT8</accession>
<proteinExistence type="predicted"/>
<organism evidence="3 4">
    <name type="scientific">Anaeromassilibacillus senegalensis</name>
    <dbReference type="NCBI Taxonomy" id="1673717"/>
    <lineage>
        <taxon>Bacteria</taxon>
        <taxon>Bacillati</taxon>
        <taxon>Bacillota</taxon>
        <taxon>Clostridia</taxon>
        <taxon>Eubacteriales</taxon>
        <taxon>Acutalibacteraceae</taxon>
        <taxon>Anaeromassilibacillus</taxon>
    </lineage>
</organism>